<protein>
    <submittedName>
        <fullName evidence="3">Uncharacterized protein</fullName>
    </submittedName>
</protein>
<accession>A0A915EE33</accession>
<dbReference type="WBParaSite" id="jg4891">
    <property type="protein sequence ID" value="jg4891"/>
    <property type="gene ID" value="jg4891"/>
</dbReference>
<dbReference type="AlphaFoldDB" id="A0A915EE33"/>
<dbReference type="Proteomes" id="UP000887574">
    <property type="component" value="Unplaced"/>
</dbReference>
<sequence length="119" mass="13458">MGSTRESKRRSLNHQKPGPYGTNAFGACPVCVDVDLLPSVTLKVFTDYVWPRLLRMGLRKLGIQISEQVSRKGRKRAVKKVDCLIFDSVAQKRDKNRRGQRRGGRGRGKTTELSMATPW</sequence>
<feature type="region of interest" description="Disordered" evidence="1">
    <location>
        <begin position="1"/>
        <end position="22"/>
    </location>
</feature>
<evidence type="ECO:0000313" key="3">
    <source>
        <dbReference type="WBParaSite" id="jg4891"/>
    </source>
</evidence>
<reference evidence="3" key="1">
    <citation type="submission" date="2022-11" db="UniProtKB">
        <authorList>
            <consortium name="WormBaseParasite"/>
        </authorList>
    </citation>
    <scope>IDENTIFICATION</scope>
</reference>
<organism evidence="2 3">
    <name type="scientific">Ditylenchus dipsaci</name>
    <dbReference type="NCBI Taxonomy" id="166011"/>
    <lineage>
        <taxon>Eukaryota</taxon>
        <taxon>Metazoa</taxon>
        <taxon>Ecdysozoa</taxon>
        <taxon>Nematoda</taxon>
        <taxon>Chromadorea</taxon>
        <taxon>Rhabditida</taxon>
        <taxon>Tylenchina</taxon>
        <taxon>Tylenchomorpha</taxon>
        <taxon>Sphaerularioidea</taxon>
        <taxon>Anguinidae</taxon>
        <taxon>Anguininae</taxon>
        <taxon>Ditylenchus</taxon>
    </lineage>
</organism>
<feature type="region of interest" description="Disordered" evidence="1">
    <location>
        <begin position="92"/>
        <end position="119"/>
    </location>
</feature>
<evidence type="ECO:0000313" key="2">
    <source>
        <dbReference type="Proteomes" id="UP000887574"/>
    </source>
</evidence>
<keyword evidence="2" id="KW-1185">Reference proteome</keyword>
<proteinExistence type="predicted"/>
<dbReference type="PROSITE" id="PS51257">
    <property type="entry name" value="PROKAR_LIPOPROTEIN"/>
    <property type="match status" value="1"/>
</dbReference>
<evidence type="ECO:0000256" key="1">
    <source>
        <dbReference type="SAM" id="MobiDB-lite"/>
    </source>
</evidence>
<feature type="compositionally biased region" description="Basic residues" evidence="1">
    <location>
        <begin position="94"/>
        <end position="108"/>
    </location>
</feature>
<name>A0A915EE33_9BILA</name>